<dbReference type="PANTHER" id="PTHR47723">
    <property type="entry name" value="OS05G0353850 PROTEIN"/>
    <property type="match status" value="1"/>
</dbReference>
<name>A0A445EW15_ARAHY</name>
<dbReference type="InterPro" id="IPR002156">
    <property type="entry name" value="RNaseH_domain"/>
</dbReference>
<dbReference type="PANTHER" id="PTHR47723:SF19">
    <property type="entry name" value="POLYNUCLEOTIDYL TRANSFERASE, RIBONUCLEASE H-LIKE SUPERFAMILY PROTEIN"/>
    <property type="match status" value="1"/>
</dbReference>
<dbReference type="GO" id="GO:0003676">
    <property type="term" value="F:nucleic acid binding"/>
    <property type="evidence" value="ECO:0007669"/>
    <property type="project" value="InterPro"/>
</dbReference>
<feature type="domain" description="RNase H type-1" evidence="2">
    <location>
        <begin position="516"/>
        <end position="636"/>
    </location>
</feature>
<evidence type="ECO:0000259" key="3">
    <source>
        <dbReference type="Pfam" id="PF13966"/>
    </source>
</evidence>
<evidence type="ECO:0000313" key="4">
    <source>
        <dbReference type="EMBL" id="RYR79610.1"/>
    </source>
</evidence>
<feature type="compositionally biased region" description="Polar residues" evidence="1">
    <location>
        <begin position="78"/>
        <end position="94"/>
    </location>
</feature>
<dbReference type="InterPro" id="IPR026960">
    <property type="entry name" value="RVT-Znf"/>
</dbReference>
<dbReference type="AlphaFoldDB" id="A0A445EW15"/>
<dbReference type="InterPro" id="IPR053151">
    <property type="entry name" value="RNase_H-like"/>
</dbReference>
<proteinExistence type="predicted"/>
<evidence type="ECO:0000313" key="5">
    <source>
        <dbReference type="Proteomes" id="UP000289738"/>
    </source>
</evidence>
<dbReference type="Proteomes" id="UP000289738">
    <property type="component" value="Chromosome A01"/>
</dbReference>
<keyword evidence="5" id="KW-1185">Reference proteome</keyword>
<feature type="region of interest" description="Disordered" evidence="1">
    <location>
        <begin position="75"/>
        <end position="155"/>
    </location>
</feature>
<feature type="region of interest" description="Disordered" evidence="1">
    <location>
        <begin position="199"/>
        <end position="222"/>
    </location>
</feature>
<feature type="compositionally biased region" description="Polar residues" evidence="1">
    <location>
        <begin position="133"/>
        <end position="144"/>
    </location>
</feature>
<protein>
    <recommendedName>
        <fullName evidence="6">RNase H type-1 domain-containing protein</fullName>
    </recommendedName>
</protein>
<dbReference type="InterPro" id="IPR012337">
    <property type="entry name" value="RNaseH-like_sf"/>
</dbReference>
<reference evidence="4 5" key="1">
    <citation type="submission" date="2019-01" db="EMBL/GenBank/DDBJ databases">
        <title>Sequencing of cultivated peanut Arachis hypogaea provides insights into genome evolution and oil improvement.</title>
        <authorList>
            <person name="Chen X."/>
        </authorList>
    </citation>
    <scope>NUCLEOTIDE SEQUENCE [LARGE SCALE GENOMIC DNA]</scope>
    <source>
        <strain evidence="5">cv. Fuhuasheng</strain>
        <tissue evidence="4">Leaves</tissue>
    </source>
</reference>
<feature type="domain" description="Reverse transcriptase zinc-binding" evidence="3">
    <location>
        <begin position="351"/>
        <end position="408"/>
    </location>
</feature>
<dbReference type="InterPro" id="IPR044730">
    <property type="entry name" value="RNase_H-like_dom_plant"/>
</dbReference>
<dbReference type="SUPFAM" id="SSF53098">
    <property type="entry name" value="Ribonuclease H-like"/>
    <property type="match status" value="1"/>
</dbReference>
<feature type="compositionally biased region" description="Low complexity" evidence="1">
    <location>
        <begin position="31"/>
        <end position="46"/>
    </location>
</feature>
<sequence>MMVQSCNNRKKPQVGKKYLHANQDTITIYSPEEGNSPKKNNPNSGSCFDILQEENPKSIHEDVTDYEVSQDILGRNGPQVNQAQVTTSKIQVQKRTIKPSARKNPQNQQKSAIRPKSTIEPGRKKNIGKNKSKTPGPSTANPKRSGNPMEAAKGKENNFELEGMEMVVSDYMKRMERDRWDALNALKDSQKNLEKHVIRENLLFNPDKQQQPTDEPMENTEARGNQVRHLDDAMIDAGGGGTLSASSSQDQVGPMLGARSRWPITWKRGNLAERLDRGLSNLDWQLKFLESPPFKVWLRAMGCGKAARDVARGYSQENYCHFPLSPWKEADHIAWGPSSDGTFSTKTAYQGPERIRTFLWLVTHNTILTNSERKQRHLTSDDSCPRCRCQEESAIHVLRDCFYAKSIWQKLFPPNGINCFFNTDLNEWLLQNLMMSNNTWSCLFDVAVSTIWYLQNKLVFDGESVLVTTAVNHIRARSEEFGRVARSNLLKLRNTQNAGDCPIRWSRPEEGCIKVNVDCSWFSHKNNAACGSVFRDSEGRFLKGFSCNLGICSIMHAKLWAVIHGLNIATTNGYHNLVVESDSAAAINFIKRDCSPSHPCAPLVQDICILAARVQRITWIHSFREANPMADLLVKKGQGLPVGLHLFDQASLCISYALLCDFVLVMPFFVTVLKPLS</sequence>
<accession>A0A445EW15</accession>
<gene>
    <name evidence="4" type="ORF">Ahy_A01g004421</name>
</gene>
<dbReference type="CDD" id="cd06222">
    <property type="entry name" value="RNase_H_like"/>
    <property type="match status" value="1"/>
</dbReference>
<evidence type="ECO:0000256" key="1">
    <source>
        <dbReference type="SAM" id="MobiDB-lite"/>
    </source>
</evidence>
<organism evidence="4 5">
    <name type="scientific">Arachis hypogaea</name>
    <name type="common">Peanut</name>
    <dbReference type="NCBI Taxonomy" id="3818"/>
    <lineage>
        <taxon>Eukaryota</taxon>
        <taxon>Viridiplantae</taxon>
        <taxon>Streptophyta</taxon>
        <taxon>Embryophyta</taxon>
        <taxon>Tracheophyta</taxon>
        <taxon>Spermatophyta</taxon>
        <taxon>Magnoliopsida</taxon>
        <taxon>eudicotyledons</taxon>
        <taxon>Gunneridae</taxon>
        <taxon>Pentapetalae</taxon>
        <taxon>rosids</taxon>
        <taxon>fabids</taxon>
        <taxon>Fabales</taxon>
        <taxon>Fabaceae</taxon>
        <taxon>Papilionoideae</taxon>
        <taxon>50 kb inversion clade</taxon>
        <taxon>dalbergioids sensu lato</taxon>
        <taxon>Dalbergieae</taxon>
        <taxon>Pterocarpus clade</taxon>
        <taxon>Arachis</taxon>
    </lineage>
</organism>
<dbReference type="Pfam" id="PF13456">
    <property type="entry name" value="RVT_3"/>
    <property type="match status" value="1"/>
</dbReference>
<dbReference type="Gene3D" id="3.30.420.10">
    <property type="entry name" value="Ribonuclease H-like superfamily/Ribonuclease H"/>
    <property type="match status" value="1"/>
</dbReference>
<dbReference type="GO" id="GO:0004523">
    <property type="term" value="F:RNA-DNA hybrid ribonuclease activity"/>
    <property type="evidence" value="ECO:0007669"/>
    <property type="project" value="InterPro"/>
</dbReference>
<dbReference type="STRING" id="3818.A0A445EW15"/>
<dbReference type="InterPro" id="IPR036397">
    <property type="entry name" value="RNaseH_sf"/>
</dbReference>
<evidence type="ECO:0000259" key="2">
    <source>
        <dbReference type="Pfam" id="PF13456"/>
    </source>
</evidence>
<comment type="caution">
    <text evidence="4">The sequence shown here is derived from an EMBL/GenBank/DDBJ whole genome shotgun (WGS) entry which is preliminary data.</text>
</comment>
<feature type="region of interest" description="Disordered" evidence="1">
    <location>
        <begin position="28"/>
        <end position="60"/>
    </location>
</feature>
<evidence type="ECO:0008006" key="6">
    <source>
        <dbReference type="Google" id="ProtNLM"/>
    </source>
</evidence>
<dbReference type="EMBL" id="SDMP01000001">
    <property type="protein sequence ID" value="RYR79610.1"/>
    <property type="molecule type" value="Genomic_DNA"/>
</dbReference>
<dbReference type="Pfam" id="PF13966">
    <property type="entry name" value="zf-RVT"/>
    <property type="match status" value="1"/>
</dbReference>